<evidence type="ECO:0000256" key="1">
    <source>
        <dbReference type="SAM" id="Phobius"/>
    </source>
</evidence>
<keyword evidence="1" id="KW-0472">Membrane</keyword>
<reference evidence="2" key="2">
    <citation type="submission" date="2017-11" db="EMBL/GenBank/DDBJ databases">
        <title>Coralsnake Venomics: Analyses of Venom Gland Transcriptomes and Proteomes of Six Brazilian Taxa.</title>
        <authorList>
            <person name="Aird S.D."/>
            <person name="Jorge da Silva N."/>
            <person name="Qiu L."/>
            <person name="Villar-Briones A."/>
            <person name="Aparecida-Saddi V."/>
            <person name="Campos-Telles M.P."/>
            <person name="Grau M."/>
            <person name="Mikheyev A.S."/>
        </authorList>
    </citation>
    <scope>NUCLEOTIDE SEQUENCE</scope>
    <source>
        <tissue evidence="2">Venom_gland</tissue>
    </source>
</reference>
<feature type="transmembrane region" description="Helical" evidence="1">
    <location>
        <begin position="94"/>
        <end position="113"/>
    </location>
</feature>
<proteinExistence type="predicted"/>
<dbReference type="EMBL" id="IACK01236910">
    <property type="protein sequence ID" value="LAA98596.1"/>
    <property type="molecule type" value="Transcribed_RNA"/>
</dbReference>
<accession>A0A2D4JQ65</accession>
<dbReference type="InterPro" id="IPR039938">
    <property type="entry name" value="Sp4-like"/>
</dbReference>
<evidence type="ECO:0000313" key="2">
    <source>
        <dbReference type="EMBL" id="LAA98596.1"/>
    </source>
</evidence>
<dbReference type="AlphaFoldDB" id="A0A2D4JQ65"/>
<sequence length="178" mass="20672">MLLPVILITTRRPTMKRSHINAWSVERVLGRMVILIPTRGSMQKRNHMNALSVERLLGRVLILPPIRGSIQCHIEIHIISSNHGSLQLLSRRKLVFCLVQMSLLVLLIFPELSSLLKKQNEAIFLFCLMEFELYAYFSRFAFLHFVIPSFLQSPMRHHSSIHLSLMVPCFEVKFLKLP</sequence>
<keyword evidence="1" id="KW-0812">Transmembrane</keyword>
<feature type="transmembrane region" description="Helical" evidence="1">
    <location>
        <begin position="133"/>
        <end position="151"/>
    </location>
</feature>
<dbReference type="PANTHER" id="PTHR14947">
    <property type="entry name" value="ZINC FINGER PROTEIN"/>
    <property type="match status" value="1"/>
</dbReference>
<dbReference type="PANTHER" id="PTHR14947:SF24">
    <property type="entry name" value="ZINC FINGER PROTEIN 781-RELATED"/>
    <property type="match status" value="1"/>
</dbReference>
<name>A0A2D4JQ65_MICLE</name>
<organism evidence="2">
    <name type="scientific">Micrurus lemniscatus lemniscatus</name>
    <dbReference type="NCBI Taxonomy" id="129467"/>
    <lineage>
        <taxon>Eukaryota</taxon>
        <taxon>Metazoa</taxon>
        <taxon>Chordata</taxon>
        <taxon>Craniata</taxon>
        <taxon>Vertebrata</taxon>
        <taxon>Euteleostomi</taxon>
        <taxon>Lepidosauria</taxon>
        <taxon>Squamata</taxon>
        <taxon>Bifurcata</taxon>
        <taxon>Unidentata</taxon>
        <taxon>Episquamata</taxon>
        <taxon>Toxicofera</taxon>
        <taxon>Serpentes</taxon>
        <taxon>Colubroidea</taxon>
        <taxon>Elapidae</taxon>
        <taxon>Elapinae</taxon>
        <taxon>Micrurus</taxon>
    </lineage>
</organism>
<reference evidence="2" key="1">
    <citation type="submission" date="2017-07" db="EMBL/GenBank/DDBJ databases">
        <authorList>
            <person name="Mikheyev A."/>
            <person name="Grau M."/>
        </authorList>
    </citation>
    <scope>NUCLEOTIDE SEQUENCE</scope>
    <source>
        <tissue evidence="2">Venom_gland</tissue>
    </source>
</reference>
<keyword evidence="1" id="KW-1133">Transmembrane helix</keyword>
<protein>
    <submittedName>
        <fullName evidence="2">Uncharacterized protein</fullName>
    </submittedName>
</protein>